<dbReference type="OrthoDB" id="9805455at2"/>
<protein>
    <recommendedName>
        <fullName evidence="13">Phenylalanine--tRNA ligase beta subunit</fullName>
        <ecNumber evidence="13">6.1.1.20</ecNumber>
    </recommendedName>
    <alternativeName>
        <fullName evidence="13">Phenylalanyl-tRNA synthetase beta subunit</fullName>
        <shortName evidence="13">PheRS</shortName>
    </alternativeName>
</protein>
<dbReference type="PANTHER" id="PTHR10947">
    <property type="entry name" value="PHENYLALANYL-TRNA SYNTHETASE BETA CHAIN AND LEUCINE-RICH REPEAT-CONTAINING PROTEIN 47"/>
    <property type="match status" value="1"/>
</dbReference>
<dbReference type="SUPFAM" id="SSF56037">
    <property type="entry name" value="PheT/TilS domain"/>
    <property type="match status" value="1"/>
</dbReference>
<keyword evidence="5 13" id="KW-0436">Ligase</keyword>
<dbReference type="SMART" id="SM00896">
    <property type="entry name" value="FDX-ACB"/>
    <property type="match status" value="1"/>
</dbReference>
<evidence type="ECO:0000256" key="3">
    <source>
        <dbReference type="ARBA" id="ARBA00011209"/>
    </source>
</evidence>
<dbReference type="Pfam" id="PF03147">
    <property type="entry name" value="FDX-ACB"/>
    <property type="match status" value="1"/>
</dbReference>
<keyword evidence="9 13" id="KW-0460">Magnesium</keyword>
<reference evidence="16 17" key="1">
    <citation type="submission" date="2016-05" db="EMBL/GenBank/DDBJ databases">
        <title>Genomic and physiological characterization of Planctopirus sp. isolated from fresh water lake.</title>
        <authorList>
            <person name="Subhash Y."/>
            <person name="Ramana C."/>
        </authorList>
    </citation>
    <scope>NUCLEOTIDE SEQUENCE [LARGE SCALE GENOMIC DNA]</scope>
    <source>
        <strain evidence="16 17">JC280</strain>
    </source>
</reference>
<dbReference type="Pfam" id="PF03483">
    <property type="entry name" value="B3_4"/>
    <property type="match status" value="1"/>
</dbReference>
<evidence type="ECO:0000256" key="7">
    <source>
        <dbReference type="ARBA" id="ARBA00022741"/>
    </source>
</evidence>
<dbReference type="Proteomes" id="UP000094828">
    <property type="component" value="Unassembled WGS sequence"/>
</dbReference>
<evidence type="ECO:0000256" key="1">
    <source>
        <dbReference type="ARBA" id="ARBA00004496"/>
    </source>
</evidence>
<dbReference type="EMBL" id="LYDR01000158">
    <property type="protein sequence ID" value="ODA27944.1"/>
    <property type="molecule type" value="Genomic_DNA"/>
</dbReference>
<dbReference type="GO" id="GO:0005524">
    <property type="term" value="F:ATP binding"/>
    <property type="evidence" value="ECO:0007669"/>
    <property type="project" value="UniProtKB-UniRule"/>
</dbReference>
<evidence type="ECO:0000259" key="14">
    <source>
        <dbReference type="PROSITE" id="PS51447"/>
    </source>
</evidence>
<dbReference type="SUPFAM" id="SSF54991">
    <property type="entry name" value="Anticodon-binding domain of PheRS"/>
    <property type="match status" value="1"/>
</dbReference>
<dbReference type="NCBIfam" id="TIGR00472">
    <property type="entry name" value="pheT_bact"/>
    <property type="match status" value="1"/>
</dbReference>
<dbReference type="PANTHER" id="PTHR10947:SF0">
    <property type="entry name" value="PHENYLALANINE--TRNA LIGASE BETA SUBUNIT"/>
    <property type="match status" value="1"/>
</dbReference>
<dbReference type="AlphaFoldDB" id="A0A1C3E3X4"/>
<evidence type="ECO:0000256" key="4">
    <source>
        <dbReference type="ARBA" id="ARBA00022490"/>
    </source>
</evidence>
<feature type="binding site" evidence="13">
    <location>
        <position position="349"/>
    </location>
    <ligand>
        <name>Mg(2+)</name>
        <dbReference type="ChEBI" id="CHEBI:18420"/>
        <note>shared with alpha subunit</note>
    </ligand>
</feature>
<dbReference type="Pfam" id="PF03484">
    <property type="entry name" value="B5"/>
    <property type="match status" value="1"/>
</dbReference>
<dbReference type="InterPro" id="IPR020825">
    <property type="entry name" value="Phe-tRNA_synthase-like_B3/B4"/>
</dbReference>
<evidence type="ECO:0000256" key="9">
    <source>
        <dbReference type="ARBA" id="ARBA00022842"/>
    </source>
</evidence>
<evidence type="ECO:0000256" key="8">
    <source>
        <dbReference type="ARBA" id="ARBA00022840"/>
    </source>
</evidence>
<evidence type="ECO:0000313" key="16">
    <source>
        <dbReference type="EMBL" id="ODA27944.1"/>
    </source>
</evidence>
<dbReference type="InterPro" id="IPR045060">
    <property type="entry name" value="Phe-tRNA-ligase_IIc_bsu"/>
</dbReference>
<feature type="domain" description="FDX-ACB" evidence="14">
    <location>
        <begin position="579"/>
        <end position="672"/>
    </location>
</feature>
<keyword evidence="8 13" id="KW-0067">ATP-binding</keyword>
<evidence type="ECO:0000256" key="5">
    <source>
        <dbReference type="ARBA" id="ARBA00022598"/>
    </source>
</evidence>
<dbReference type="GO" id="GO:0000287">
    <property type="term" value="F:magnesium ion binding"/>
    <property type="evidence" value="ECO:0007669"/>
    <property type="project" value="UniProtKB-UniRule"/>
</dbReference>
<dbReference type="FunFam" id="3.30.56.10:FF:000001">
    <property type="entry name" value="Phenylalanine--tRNA ligase beta subunit"/>
    <property type="match status" value="1"/>
</dbReference>
<feature type="binding site" evidence="13">
    <location>
        <position position="343"/>
    </location>
    <ligand>
        <name>Mg(2+)</name>
        <dbReference type="ChEBI" id="CHEBI:18420"/>
        <note>shared with alpha subunit</note>
    </ligand>
</feature>
<evidence type="ECO:0000256" key="6">
    <source>
        <dbReference type="ARBA" id="ARBA00022723"/>
    </source>
</evidence>
<dbReference type="Gene3D" id="3.30.930.10">
    <property type="entry name" value="Bira Bifunctional Protein, Domain 2"/>
    <property type="match status" value="1"/>
</dbReference>
<evidence type="ECO:0000256" key="2">
    <source>
        <dbReference type="ARBA" id="ARBA00008653"/>
    </source>
</evidence>
<keyword evidence="17" id="KW-1185">Reference proteome</keyword>
<dbReference type="SMART" id="SM00874">
    <property type="entry name" value="B5"/>
    <property type="match status" value="1"/>
</dbReference>
<dbReference type="Gene3D" id="3.30.56.10">
    <property type="match status" value="2"/>
</dbReference>
<dbReference type="HAMAP" id="MF_00283">
    <property type="entry name" value="Phe_tRNA_synth_beta1"/>
    <property type="match status" value="1"/>
</dbReference>
<evidence type="ECO:0000256" key="13">
    <source>
        <dbReference type="HAMAP-Rule" id="MF_00283"/>
    </source>
</evidence>
<evidence type="ECO:0000256" key="10">
    <source>
        <dbReference type="ARBA" id="ARBA00022917"/>
    </source>
</evidence>
<dbReference type="SMART" id="SM00873">
    <property type="entry name" value="B3_4"/>
    <property type="match status" value="1"/>
</dbReference>
<dbReference type="SUPFAM" id="SSF55681">
    <property type="entry name" value="Class II aaRS and biotin synthetases"/>
    <property type="match status" value="1"/>
</dbReference>
<evidence type="ECO:0000313" key="17">
    <source>
        <dbReference type="Proteomes" id="UP000094828"/>
    </source>
</evidence>
<dbReference type="InterPro" id="IPR036690">
    <property type="entry name" value="Fdx_antiC-bd_sf"/>
</dbReference>
<comment type="caution">
    <text evidence="16">The sequence shown here is derived from an EMBL/GenBank/DDBJ whole genome shotgun (WGS) entry which is preliminary data.</text>
</comment>
<dbReference type="FunFam" id="3.30.56.10:FF:000002">
    <property type="entry name" value="Phenylalanine--tRNA ligase beta subunit"/>
    <property type="match status" value="1"/>
</dbReference>
<dbReference type="STRING" id="1841610.A6X21_13780"/>
<dbReference type="Pfam" id="PF17759">
    <property type="entry name" value="tRNA_synthFbeta"/>
    <property type="match status" value="1"/>
</dbReference>
<organism evidence="16 17">
    <name type="scientific">Planctopirus hydrillae</name>
    <dbReference type="NCBI Taxonomy" id="1841610"/>
    <lineage>
        <taxon>Bacteria</taxon>
        <taxon>Pseudomonadati</taxon>
        <taxon>Planctomycetota</taxon>
        <taxon>Planctomycetia</taxon>
        <taxon>Planctomycetales</taxon>
        <taxon>Planctomycetaceae</taxon>
        <taxon>Planctopirus</taxon>
    </lineage>
</organism>
<feature type="binding site" evidence="13">
    <location>
        <position position="352"/>
    </location>
    <ligand>
        <name>Mg(2+)</name>
        <dbReference type="ChEBI" id="CHEBI:18420"/>
        <note>shared with alpha subunit</note>
    </ligand>
</feature>
<dbReference type="GO" id="GO:0009328">
    <property type="term" value="C:phenylalanine-tRNA ligase complex"/>
    <property type="evidence" value="ECO:0007669"/>
    <property type="project" value="TreeGrafter"/>
</dbReference>
<comment type="subunit">
    <text evidence="3 13">Tetramer of two alpha and two beta subunits.</text>
</comment>
<dbReference type="InterPro" id="IPR005146">
    <property type="entry name" value="B3/B4_tRNA-bd"/>
</dbReference>
<comment type="cofactor">
    <cofactor evidence="13">
        <name>Mg(2+)</name>
        <dbReference type="ChEBI" id="CHEBI:18420"/>
    </cofactor>
    <text evidence="13">Binds 2 magnesium ions per tetramer.</text>
</comment>
<dbReference type="EC" id="6.1.1.20" evidence="13"/>
<dbReference type="GO" id="GO:0003723">
    <property type="term" value="F:RNA binding"/>
    <property type="evidence" value="ECO:0007669"/>
    <property type="project" value="InterPro"/>
</dbReference>
<dbReference type="GO" id="GO:0004826">
    <property type="term" value="F:phenylalanine-tRNA ligase activity"/>
    <property type="evidence" value="ECO:0007669"/>
    <property type="project" value="UniProtKB-UniRule"/>
</dbReference>
<keyword evidence="4 13" id="KW-0963">Cytoplasm</keyword>
<dbReference type="SUPFAM" id="SSF46955">
    <property type="entry name" value="Putative DNA-binding domain"/>
    <property type="match status" value="2"/>
</dbReference>
<sequence>MLVNLDWLKDYVNISLSPEELGDRLTHAGLNLEFVEQRDSQTVIDLEVTSNRPDCLGHLGVAREIAAITKQGMCQPEIKLQECADQAADHIQVSIEDKQFCPVYVARVIRGVKVGPSPAWLVDRLKSLGIATINNVVDATNYVMFECAQPLHAFDFQKLAGSQVTVRKARDGETMKAIDQREYRLTSTMGVIADQRGPVAVAGVMGGFESEISDETTTILLESASFNSLSVRNTSRSLELFSPSSYRFERALDQHGVAWANARCASLIQKLAGGEVLSGEVIAGELAPAFGKPIELRFSRIPEILGIEVPSTEVSQILQRLGCQISSTTPQTITVLAPSFRRDLVREIDLIEEVARIHGYENIPENVPVPLCSSRKTTADRVAEKVRQSLVGSGFFEAMTVAFTSESQQNWFAPRSVTTSLMVDHSRRRNENLLRQSLVPSLLNVRRENIRRGNHDANLFEIARVYLGSEITADCAQQPAVLGCVSGLSFLDLKGILAAVAMACRSDIRLETTESSLPAFAPYRGAELWLNGKQWGWCGELHPEIVQQAGMKDQVTVAEVDMALLEALFQAAPQFRPIPQYQSMIRDLNFSLAEEVQWIDLEKTIQLAAGPLLEAVRFSGQYRGKQLGEGQKSYLATLVYRSYERTLTSEEVDEIQKNVMNSCLEHHGAVVRS</sequence>
<name>A0A1C3E3X4_9PLAN</name>
<dbReference type="PROSITE" id="PS51447">
    <property type="entry name" value="FDX_ACB"/>
    <property type="match status" value="1"/>
</dbReference>
<dbReference type="Gene3D" id="3.50.40.10">
    <property type="entry name" value="Phenylalanyl-trna Synthetase, Chain B, domain 3"/>
    <property type="match status" value="1"/>
</dbReference>
<keyword evidence="6 13" id="KW-0479">Metal-binding</keyword>
<dbReference type="RefSeq" id="WP_068852908.1">
    <property type="nucleotide sequence ID" value="NZ_LYDR01000158.1"/>
</dbReference>
<comment type="catalytic activity">
    <reaction evidence="12 13">
        <text>tRNA(Phe) + L-phenylalanine + ATP = L-phenylalanyl-tRNA(Phe) + AMP + diphosphate + H(+)</text>
        <dbReference type="Rhea" id="RHEA:19413"/>
        <dbReference type="Rhea" id="RHEA-COMP:9668"/>
        <dbReference type="Rhea" id="RHEA-COMP:9699"/>
        <dbReference type="ChEBI" id="CHEBI:15378"/>
        <dbReference type="ChEBI" id="CHEBI:30616"/>
        <dbReference type="ChEBI" id="CHEBI:33019"/>
        <dbReference type="ChEBI" id="CHEBI:58095"/>
        <dbReference type="ChEBI" id="CHEBI:78442"/>
        <dbReference type="ChEBI" id="CHEBI:78531"/>
        <dbReference type="ChEBI" id="CHEBI:456215"/>
        <dbReference type="EC" id="6.1.1.20"/>
    </reaction>
</comment>
<dbReference type="GO" id="GO:0006432">
    <property type="term" value="P:phenylalanyl-tRNA aminoacylation"/>
    <property type="evidence" value="ECO:0007669"/>
    <property type="project" value="UniProtKB-UniRule"/>
</dbReference>
<feature type="binding site" evidence="13">
    <location>
        <position position="353"/>
    </location>
    <ligand>
        <name>Mg(2+)</name>
        <dbReference type="ChEBI" id="CHEBI:18420"/>
        <note>shared with alpha subunit</note>
    </ligand>
</feature>
<dbReference type="Gene3D" id="3.30.70.380">
    <property type="entry name" value="Ferrodoxin-fold anticodon-binding domain"/>
    <property type="match status" value="1"/>
</dbReference>
<dbReference type="InterPro" id="IPR009061">
    <property type="entry name" value="DNA-bd_dom_put_sf"/>
</dbReference>
<dbReference type="InterPro" id="IPR045864">
    <property type="entry name" value="aa-tRNA-synth_II/BPL/LPL"/>
</dbReference>
<dbReference type="InterPro" id="IPR005121">
    <property type="entry name" value="Fdx_antiC-bd"/>
</dbReference>
<keyword evidence="7 13" id="KW-0547">Nucleotide-binding</keyword>
<accession>A0A1C3E3X4</accession>
<feature type="domain" description="B5" evidence="15">
    <location>
        <begin position="289"/>
        <end position="365"/>
    </location>
</feature>
<dbReference type="InterPro" id="IPR041616">
    <property type="entry name" value="PheRS_beta_core"/>
</dbReference>
<dbReference type="PROSITE" id="PS51483">
    <property type="entry name" value="B5"/>
    <property type="match status" value="1"/>
</dbReference>
<keyword evidence="11 13" id="KW-0030">Aminoacyl-tRNA synthetase</keyword>
<evidence type="ECO:0000259" key="15">
    <source>
        <dbReference type="PROSITE" id="PS51483"/>
    </source>
</evidence>
<keyword evidence="10 13" id="KW-0648">Protein biosynthesis</keyword>
<comment type="subcellular location">
    <subcellularLocation>
        <location evidence="1 13">Cytoplasm</location>
    </subcellularLocation>
</comment>
<comment type="similarity">
    <text evidence="2 13">Belongs to the phenylalanyl-tRNA synthetase beta subunit family. Type 1 subfamily.</text>
</comment>
<proteinExistence type="inferred from homology"/>
<dbReference type="InterPro" id="IPR004532">
    <property type="entry name" value="Phe-tRNA-ligase_IIc_bsu_bact"/>
</dbReference>
<evidence type="ECO:0000256" key="12">
    <source>
        <dbReference type="ARBA" id="ARBA00049255"/>
    </source>
</evidence>
<dbReference type="InterPro" id="IPR005147">
    <property type="entry name" value="tRNA_synthase_B5-dom"/>
</dbReference>
<gene>
    <name evidence="13" type="primary">pheT</name>
    <name evidence="16" type="ORF">A6X21_13780</name>
</gene>
<evidence type="ECO:0000256" key="11">
    <source>
        <dbReference type="ARBA" id="ARBA00023146"/>
    </source>
</evidence>